<dbReference type="PROSITE" id="PS51257">
    <property type="entry name" value="PROKAR_LIPOPROTEIN"/>
    <property type="match status" value="1"/>
</dbReference>
<reference evidence="2 3" key="1">
    <citation type="submission" date="2020-02" db="EMBL/GenBank/DDBJ databases">
        <title>Draft genome sequence of two Spirosoma agri KCTC 52727 and Spirosoma terrae KCTC 52035.</title>
        <authorList>
            <person name="Rojas J."/>
            <person name="Ambika Manirajan B."/>
            <person name="Ratering S."/>
            <person name="Suarez C."/>
            <person name="Schnell S."/>
        </authorList>
    </citation>
    <scope>NUCLEOTIDE SEQUENCE [LARGE SCALE GENOMIC DNA]</scope>
    <source>
        <strain evidence="2 3">KCTC 52727</strain>
    </source>
</reference>
<accession>A0A6M0II37</accession>
<sequence length="134" mass="14828">MKLRVGAFLAISMISCMAPYEANRTDTMDIHVENQTGNDLQSVNVFVVQGKTVNGTYQQVRTDSSHLGTIADAKTAKGTLSETMILPSDGGYLMTALEKSGKKRSYRFGYLTNGFFSETAQYITVKKDTIFVRH</sequence>
<dbReference type="Proteomes" id="UP000477386">
    <property type="component" value="Unassembled WGS sequence"/>
</dbReference>
<gene>
    <name evidence="2" type="ORF">GK091_08940</name>
</gene>
<evidence type="ECO:0000313" key="2">
    <source>
        <dbReference type="EMBL" id="NEU67001.1"/>
    </source>
</evidence>
<protein>
    <submittedName>
        <fullName evidence="2">Uncharacterized protein</fullName>
    </submittedName>
</protein>
<keyword evidence="1" id="KW-0732">Signal</keyword>
<comment type="caution">
    <text evidence="2">The sequence shown here is derived from an EMBL/GenBank/DDBJ whole genome shotgun (WGS) entry which is preliminary data.</text>
</comment>
<keyword evidence="3" id="KW-1185">Reference proteome</keyword>
<proteinExistence type="predicted"/>
<feature type="signal peptide" evidence="1">
    <location>
        <begin position="1"/>
        <end position="18"/>
    </location>
</feature>
<evidence type="ECO:0000313" key="3">
    <source>
        <dbReference type="Proteomes" id="UP000477386"/>
    </source>
</evidence>
<dbReference type="RefSeq" id="WP_164036482.1">
    <property type="nucleotide sequence ID" value="NZ_JAAGNZ010000001.1"/>
</dbReference>
<organism evidence="2 3">
    <name type="scientific">Spirosoma agri</name>
    <dbReference type="NCBI Taxonomy" id="1987381"/>
    <lineage>
        <taxon>Bacteria</taxon>
        <taxon>Pseudomonadati</taxon>
        <taxon>Bacteroidota</taxon>
        <taxon>Cytophagia</taxon>
        <taxon>Cytophagales</taxon>
        <taxon>Cytophagaceae</taxon>
        <taxon>Spirosoma</taxon>
    </lineage>
</organism>
<name>A0A6M0II37_9BACT</name>
<dbReference type="AlphaFoldDB" id="A0A6M0II37"/>
<feature type="chain" id="PRO_5026993473" evidence="1">
    <location>
        <begin position="19"/>
        <end position="134"/>
    </location>
</feature>
<evidence type="ECO:0000256" key="1">
    <source>
        <dbReference type="SAM" id="SignalP"/>
    </source>
</evidence>
<dbReference type="EMBL" id="JAAGNZ010000001">
    <property type="protein sequence ID" value="NEU67001.1"/>
    <property type="molecule type" value="Genomic_DNA"/>
</dbReference>